<dbReference type="GO" id="GO:0034040">
    <property type="term" value="F:ATPase-coupled lipid transmembrane transporter activity"/>
    <property type="evidence" value="ECO:0007669"/>
    <property type="project" value="TreeGrafter"/>
</dbReference>
<sequence length="507" mass="53738">MDLPPLLNSARKGGLARVAALTVMQGVAAGAGAFATRSLFEAIHQGQSLPFIGLAVLVGAGLVFAATRIAARYAGERIGQDYAREIRAALFDQAARMPAQAVAQRRSGYMSLRFVGDMTAFRNWPALGLPGVVAAAVLIPAALFILWLLHPTLALVVGGLVTLSLVAITAGGLSLPATQRRLRARRARIAAEMAERMPMAPHLDRLGRRGTELALLDRLTDRMVSAALRQRLTVESLKAVPDAAAGVAAAAVMILSHQLELQAGTIAASLAVLGLLVTPLRDLGAAWDYWSAFRAAAVKATAALDRRPRDLYRAGRSLPSGPVAVGLSKVQLSSGRLLTRKILPGVVEVIPLAPCDALILHNLLLGLDDSGTGTILLSGIDLRDLSRGTLRRNVALVGPSPQILQGSLRRALTLGCDTRPDDQRLVRLATAQGLQPLLTRLGGLNGRVQEGGRNLTDAECDAISLVRLHLLRPKLVLVAPETGSDAVSSLRRYLTKRKATIIATREI</sequence>
<gene>
    <name evidence="7" type="ORF">E4191_22530</name>
</gene>
<protein>
    <submittedName>
        <fullName evidence="7">ABC transporter ATP-binding protein</fullName>
    </submittedName>
</protein>
<evidence type="ECO:0000256" key="5">
    <source>
        <dbReference type="SAM" id="Phobius"/>
    </source>
</evidence>
<proteinExistence type="predicted"/>
<dbReference type="SUPFAM" id="SSF52540">
    <property type="entry name" value="P-loop containing nucleoside triphosphate hydrolases"/>
    <property type="match status" value="1"/>
</dbReference>
<dbReference type="EMBL" id="CP040765">
    <property type="protein sequence ID" value="QDA36848.1"/>
    <property type="molecule type" value="Genomic_DNA"/>
</dbReference>
<feature type="transmembrane region" description="Helical" evidence="5">
    <location>
        <begin position="48"/>
        <end position="67"/>
    </location>
</feature>
<dbReference type="Proteomes" id="UP000296374">
    <property type="component" value="Plasmid unnamed1"/>
</dbReference>
<organism evidence="7 8">
    <name type="scientific">Paracoccus liaowanqingii</name>
    <dbReference type="NCBI Taxonomy" id="2560053"/>
    <lineage>
        <taxon>Bacteria</taxon>
        <taxon>Pseudomonadati</taxon>
        <taxon>Pseudomonadota</taxon>
        <taxon>Alphaproteobacteria</taxon>
        <taxon>Rhodobacterales</taxon>
        <taxon>Paracoccaceae</taxon>
        <taxon>Paracoccus</taxon>
    </lineage>
</organism>
<name>A0A4Y5SVE8_9RHOB</name>
<dbReference type="GO" id="GO:0005524">
    <property type="term" value="F:ATP binding"/>
    <property type="evidence" value="ECO:0007669"/>
    <property type="project" value="UniProtKB-KW"/>
</dbReference>
<dbReference type="InterPro" id="IPR011527">
    <property type="entry name" value="ABC1_TM_dom"/>
</dbReference>
<dbReference type="GO" id="GO:0140359">
    <property type="term" value="F:ABC-type transporter activity"/>
    <property type="evidence" value="ECO:0007669"/>
    <property type="project" value="InterPro"/>
</dbReference>
<dbReference type="RefSeq" id="WP_139616537.1">
    <property type="nucleotide sequence ID" value="NZ_CP040765.1"/>
</dbReference>
<feature type="transmembrane region" description="Helical" evidence="5">
    <location>
        <begin position="15"/>
        <end position="36"/>
    </location>
</feature>
<dbReference type="InterPro" id="IPR036640">
    <property type="entry name" value="ABC1_TM_sf"/>
</dbReference>
<reference evidence="8" key="1">
    <citation type="submission" date="2019-05" db="EMBL/GenBank/DDBJ databases">
        <title>Tamlana fucoidanivorans sp. nov., isolated from the surface of algae collected from Fujian province in China.</title>
        <authorList>
            <person name="Li J."/>
        </authorList>
    </citation>
    <scope>NUCLEOTIDE SEQUENCE [LARGE SCALE GENOMIC DNA]</scope>
    <source>
        <strain evidence="8">2251</strain>
        <plasmid evidence="8">unnamed1</plasmid>
    </source>
</reference>
<feature type="domain" description="ABC transmembrane type-1" evidence="6">
    <location>
        <begin position="18"/>
        <end position="292"/>
    </location>
</feature>
<keyword evidence="7" id="KW-0614">Plasmid</keyword>
<dbReference type="Pfam" id="PF00664">
    <property type="entry name" value="ABC_membrane"/>
    <property type="match status" value="1"/>
</dbReference>
<dbReference type="PROSITE" id="PS50929">
    <property type="entry name" value="ABC_TM1F"/>
    <property type="match status" value="1"/>
</dbReference>
<feature type="transmembrane region" description="Helical" evidence="5">
    <location>
        <begin position="155"/>
        <end position="178"/>
    </location>
</feature>
<dbReference type="Gene3D" id="3.40.50.300">
    <property type="entry name" value="P-loop containing nucleotide triphosphate hydrolases"/>
    <property type="match status" value="1"/>
</dbReference>
<evidence type="ECO:0000256" key="1">
    <source>
        <dbReference type="ARBA" id="ARBA00004651"/>
    </source>
</evidence>
<keyword evidence="2 5" id="KW-0812">Transmembrane</keyword>
<dbReference type="GO" id="GO:0005886">
    <property type="term" value="C:plasma membrane"/>
    <property type="evidence" value="ECO:0007669"/>
    <property type="project" value="UniProtKB-SubCell"/>
</dbReference>
<keyword evidence="7" id="KW-0547">Nucleotide-binding</keyword>
<accession>A0A4Y5SVE8</accession>
<dbReference type="InterPro" id="IPR039421">
    <property type="entry name" value="Type_1_exporter"/>
</dbReference>
<comment type="subcellular location">
    <subcellularLocation>
        <location evidence="1">Cell membrane</location>
        <topology evidence="1">Multi-pass membrane protein</topology>
    </subcellularLocation>
</comment>
<evidence type="ECO:0000256" key="3">
    <source>
        <dbReference type="ARBA" id="ARBA00022989"/>
    </source>
</evidence>
<evidence type="ECO:0000313" key="8">
    <source>
        <dbReference type="Proteomes" id="UP000296374"/>
    </source>
</evidence>
<keyword evidence="3 5" id="KW-1133">Transmembrane helix</keyword>
<dbReference type="PANTHER" id="PTHR24221">
    <property type="entry name" value="ATP-BINDING CASSETTE SUB-FAMILY B"/>
    <property type="match status" value="1"/>
</dbReference>
<dbReference type="PANTHER" id="PTHR24221:SF654">
    <property type="entry name" value="ATP-BINDING CASSETTE SUB-FAMILY B MEMBER 6"/>
    <property type="match status" value="1"/>
</dbReference>
<evidence type="ECO:0000259" key="6">
    <source>
        <dbReference type="PROSITE" id="PS50929"/>
    </source>
</evidence>
<dbReference type="Gene3D" id="1.20.1560.10">
    <property type="entry name" value="ABC transporter type 1, transmembrane domain"/>
    <property type="match status" value="1"/>
</dbReference>
<evidence type="ECO:0000313" key="7">
    <source>
        <dbReference type="EMBL" id="QDA36848.1"/>
    </source>
</evidence>
<feature type="transmembrane region" description="Helical" evidence="5">
    <location>
        <begin position="127"/>
        <end position="149"/>
    </location>
</feature>
<dbReference type="SUPFAM" id="SSF90123">
    <property type="entry name" value="ABC transporter transmembrane region"/>
    <property type="match status" value="1"/>
</dbReference>
<dbReference type="KEGG" id="plia:E4191_22530"/>
<keyword evidence="4 5" id="KW-0472">Membrane</keyword>
<geneLocation type="plasmid" evidence="7 8">
    <name>unnamed1</name>
</geneLocation>
<keyword evidence="7" id="KW-0067">ATP-binding</keyword>
<dbReference type="InterPro" id="IPR027417">
    <property type="entry name" value="P-loop_NTPase"/>
</dbReference>
<evidence type="ECO:0000256" key="4">
    <source>
        <dbReference type="ARBA" id="ARBA00023136"/>
    </source>
</evidence>
<evidence type="ECO:0000256" key="2">
    <source>
        <dbReference type="ARBA" id="ARBA00022692"/>
    </source>
</evidence>
<dbReference type="AlphaFoldDB" id="A0A4Y5SVE8"/>